<dbReference type="Pfam" id="PF09133">
    <property type="entry name" value="SANTA"/>
    <property type="match status" value="1"/>
</dbReference>
<accession>A0A811L0P4</accession>
<dbReference type="PANTHER" id="PTHR16124:SF3">
    <property type="entry name" value="MIS18-BINDING PROTEIN 1"/>
    <property type="match status" value="1"/>
</dbReference>
<dbReference type="InterPro" id="IPR015216">
    <property type="entry name" value="SANTA"/>
</dbReference>
<dbReference type="OrthoDB" id="2195551at2759"/>
<dbReference type="InterPro" id="IPR039110">
    <property type="entry name" value="KNL2-like"/>
</dbReference>
<feature type="compositionally biased region" description="Acidic residues" evidence="1">
    <location>
        <begin position="317"/>
        <end position="328"/>
    </location>
</feature>
<reference evidence="3" key="1">
    <citation type="submission" date="2020-09" db="EMBL/GenBank/DDBJ databases">
        <authorList>
            <person name="Kikuchi T."/>
        </authorList>
    </citation>
    <scope>NUCLEOTIDE SEQUENCE</scope>
    <source>
        <strain evidence="3">SH1</strain>
    </source>
</reference>
<organism evidence="3 4">
    <name type="scientific">Bursaphelenchus okinawaensis</name>
    <dbReference type="NCBI Taxonomy" id="465554"/>
    <lineage>
        <taxon>Eukaryota</taxon>
        <taxon>Metazoa</taxon>
        <taxon>Ecdysozoa</taxon>
        <taxon>Nematoda</taxon>
        <taxon>Chromadorea</taxon>
        <taxon>Rhabditida</taxon>
        <taxon>Tylenchina</taxon>
        <taxon>Tylenchomorpha</taxon>
        <taxon>Aphelenchoidea</taxon>
        <taxon>Aphelenchoididae</taxon>
        <taxon>Bursaphelenchus</taxon>
    </lineage>
</organism>
<evidence type="ECO:0000259" key="2">
    <source>
        <dbReference type="Pfam" id="PF09133"/>
    </source>
</evidence>
<feature type="compositionally biased region" description="Acidic residues" evidence="1">
    <location>
        <begin position="548"/>
        <end position="558"/>
    </location>
</feature>
<evidence type="ECO:0000256" key="1">
    <source>
        <dbReference type="SAM" id="MobiDB-lite"/>
    </source>
</evidence>
<dbReference type="Proteomes" id="UP000614601">
    <property type="component" value="Unassembled WGS sequence"/>
</dbReference>
<gene>
    <name evidence="3" type="ORF">BOKJ2_LOCUS9073</name>
</gene>
<dbReference type="PANTHER" id="PTHR16124">
    <property type="entry name" value="MIS18-BINDING PROTEIN 1"/>
    <property type="match status" value="1"/>
</dbReference>
<name>A0A811L0P4_9BILA</name>
<feature type="compositionally biased region" description="Acidic residues" evidence="1">
    <location>
        <begin position="292"/>
        <end position="303"/>
    </location>
</feature>
<keyword evidence="4" id="KW-1185">Reference proteome</keyword>
<feature type="domain" description="SANTA" evidence="2">
    <location>
        <begin position="53"/>
        <end position="133"/>
    </location>
</feature>
<evidence type="ECO:0000313" key="3">
    <source>
        <dbReference type="EMBL" id="CAD5220696.1"/>
    </source>
</evidence>
<feature type="region of interest" description="Disordered" evidence="1">
    <location>
        <begin position="155"/>
        <end position="237"/>
    </location>
</feature>
<sequence length="834" mass="94859">MDDTLNFLSNVQPPKRRSGGRKAAETSSKIPKLVNVPKRNVVVLVGWRLQFRWVVQGAIFPNFALLVEGLRTDTGAQWTSSEISKVVPPCQLYTQNTIYEIRGSIDKEKLVQRGFDVEFINKFKLGFPVNWKEEITIYVKALLSAVADVKKSRQEEAFAPNDADVTVEDEDNIETDKNSEMTKETIDTDMTDFVEIHKRTDIDNNVSTQRGSSSTRSQVKSSARNGNRSDARYEGRFSTKNVDVDRTLDFDNNSEVSVDVEQNGVRTRGENVIADNNLDTSDNEDDTLRELDESDVKDDDEAKSDDSFEVAIPSDWSEGEDEAEEQEDKSDISEISEISVGRQGLPSQPESALLSRRQSQYSRRMSKAPDMAVIEEENSNDLGETRSSKNTTRRTSKNNTRRSSQANMTDSFDLPDLQRSKRGRLLKPRLGAGERIVYDKDGDIVEIRQNTTRTHLNPTASQSIFAIAKSLGMEAPDSPSQKERRLSNITQKSQKRRRSSTAGKRKPLVEYDSEDDYKSLDEMSLDEPQAEPTPLPCRKPARRRLMSDSEDEEVEEEQKENRKSKRVKTIQKPKKQSPKKTAKKTTPKNKKSVKSKSKPTSAATRSSARKKKSAELDESSQAGTSKEQLESEPTTPVATPKKRKATWNLDYKERLKGLVKMFNPSTVRDWEIISENFEGAFTADECKEQAAKMKIQKKNKDDLNESQIDLNPVMNVFAELNNANLKERGTLRYQKKENEATNMFFKQVQKIRKAEEKKDLNCSQDSMDEIMADIARDYRPPVTAPTAKFTPNRRQYVPIPVAYDRRKSSIAPIDDSFDLPDWSNRVKTKFRLRN</sequence>
<dbReference type="EMBL" id="CAJFCW020000004">
    <property type="protein sequence ID" value="CAG9114051.1"/>
    <property type="molecule type" value="Genomic_DNA"/>
</dbReference>
<feature type="compositionally biased region" description="Low complexity" evidence="1">
    <location>
        <begin position="206"/>
        <end position="219"/>
    </location>
</feature>
<feature type="compositionally biased region" description="Polar residues" evidence="1">
    <location>
        <begin position="619"/>
        <end position="637"/>
    </location>
</feature>
<feature type="region of interest" description="Disordered" evidence="1">
    <location>
        <begin position="473"/>
        <end position="642"/>
    </location>
</feature>
<feature type="compositionally biased region" description="Basic and acidic residues" evidence="1">
    <location>
        <begin position="174"/>
        <end position="186"/>
    </location>
</feature>
<feature type="compositionally biased region" description="Basic residues" evidence="1">
    <location>
        <begin position="562"/>
        <end position="597"/>
    </location>
</feature>
<protein>
    <recommendedName>
        <fullName evidence="2">SANTA domain-containing protein</fullName>
    </recommendedName>
</protein>
<feature type="compositionally biased region" description="Basic residues" evidence="1">
    <location>
        <begin position="391"/>
        <end position="400"/>
    </location>
</feature>
<feature type="region of interest" description="Disordered" evidence="1">
    <location>
        <begin position="1"/>
        <end position="26"/>
    </location>
</feature>
<feature type="compositionally biased region" description="Polar residues" evidence="1">
    <location>
        <begin position="1"/>
        <end position="12"/>
    </location>
</feature>
<feature type="compositionally biased region" description="Basic and acidic residues" evidence="1">
    <location>
        <begin position="227"/>
        <end position="237"/>
    </location>
</feature>
<feature type="region of interest" description="Disordered" evidence="1">
    <location>
        <begin position="259"/>
        <end position="426"/>
    </location>
</feature>
<proteinExistence type="predicted"/>
<dbReference type="Proteomes" id="UP000783686">
    <property type="component" value="Unassembled WGS sequence"/>
</dbReference>
<dbReference type="AlphaFoldDB" id="A0A811L0P4"/>
<evidence type="ECO:0000313" key="4">
    <source>
        <dbReference type="Proteomes" id="UP000614601"/>
    </source>
</evidence>
<dbReference type="EMBL" id="CAJFDH010000004">
    <property type="protein sequence ID" value="CAD5220696.1"/>
    <property type="molecule type" value="Genomic_DNA"/>
</dbReference>
<comment type="caution">
    <text evidence="3">The sequence shown here is derived from an EMBL/GenBank/DDBJ whole genome shotgun (WGS) entry which is preliminary data.</text>
</comment>
<dbReference type="GO" id="GO:0000775">
    <property type="term" value="C:chromosome, centromeric region"/>
    <property type="evidence" value="ECO:0007669"/>
    <property type="project" value="TreeGrafter"/>
</dbReference>
<feature type="compositionally biased region" description="Basic residues" evidence="1">
    <location>
        <begin position="493"/>
        <end position="506"/>
    </location>
</feature>